<feature type="transmembrane region" description="Helical" evidence="1">
    <location>
        <begin position="510"/>
        <end position="530"/>
    </location>
</feature>
<name>A0A1Z5JE68_FISSO</name>
<dbReference type="AlphaFoldDB" id="A0A1Z5JE68"/>
<proteinExistence type="predicted"/>
<sequence length="964" mass="109963">MEAEYVNKPEAGASPRAFCPPGLDMDQMESLVENFAKEDSFESKTITRIIVERYLSKILWYNPAQNYKNAPSLSKAYAYFEHITLPRYVVGDNQAGHVMHRAEPGESSLKTELYPAFTTPPSSLIEWGIGIDMYFSSIRLLGLLLLLAGLMHLPNAFFYASEEYSPDGRSADFPLALKGTAVCTTGEWVVCDESCRGKWSGSQAEEQRYLLDGDTILVFRNTCEGGQLQQGIVNYIVLIFLLVTISLFIYYLRAREIRFDEDKLTATDYSVLVANPPPDAIDPDEWRDFFNQFADKGGGVTAVTIALNNEELVRKLIYRRVHRNNLRIKLPKGIDMDDEDMVRSAVADYMRETEAEPRGPFYRLFSCTLLPILNLFGMLLSADVLVDKVFALTEEIKELQKKKYDAVKVFVTFETEAGQRSALSALAVSRLDIMFNKTDNVPPSIVFQGTVLKVAEPKEPNSIRWLDLSAGTFQRVVWRLINAAITVGIVSFTGYLVTMARYNVGTSLSSIMVSVFNSIIPVVVKILMILEKHHTEGTFQSSLYLKITLFRWVNTALLTKLLTPFTMTLSDRKEDVIRQINAILWAELWLVPGMRLLDISSNIKKHILAPRAHTQEEMNLWFQGTRFNLGERYTDLTKVLFVCFFYSALMPTVFFFGSAILFLQYFADLYCLTRIWGWSPSIGNELARFSRRYFFTGSLLAYAIVSAYAFAQFPYDNVCDVSDKYTIDKFTYTNAVFQNGTAYGKTVEVSQDTRVQFCDQSYSHFEGFVFPPTERVQRLGQRWMSDSQAMLSNLYGFTALVLVLIYIIIFFGASLRNFFVSWFRGVYVTDGQDQHIDFSAHPGIVCYVPQVRWAGFPFPFLACDIDRIDQDLIGWNDPHRSYDYHNLMFDVPWDGMPRKKIIYENTRGKKQIAAHDGFQENSNRLSVKTKSGQVCAARPIFSIISHYPPEWVLKLEVDVDTKTD</sequence>
<dbReference type="InterPro" id="IPR003864">
    <property type="entry name" value="CSC1/OSCA1-like_7TM"/>
</dbReference>
<dbReference type="InterPro" id="IPR045122">
    <property type="entry name" value="Csc1-like"/>
</dbReference>
<evidence type="ECO:0000313" key="4">
    <source>
        <dbReference type="Proteomes" id="UP000198406"/>
    </source>
</evidence>
<evidence type="ECO:0000259" key="2">
    <source>
        <dbReference type="Pfam" id="PF02714"/>
    </source>
</evidence>
<reference evidence="3 4" key="1">
    <citation type="journal article" date="2015" name="Plant Cell">
        <title>Oil accumulation by the oleaginous diatom Fistulifera solaris as revealed by the genome and transcriptome.</title>
        <authorList>
            <person name="Tanaka T."/>
            <person name="Maeda Y."/>
            <person name="Veluchamy A."/>
            <person name="Tanaka M."/>
            <person name="Abida H."/>
            <person name="Marechal E."/>
            <person name="Bowler C."/>
            <person name="Muto M."/>
            <person name="Sunaga Y."/>
            <person name="Tanaka M."/>
            <person name="Yoshino T."/>
            <person name="Taniguchi T."/>
            <person name="Fukuda Y."/>
            <person name="Nemoto M."/>
            <person name="Matsumoto M."/>
            <person name="Wong P.S."/>
            <person name="Aburatani S."/>
            <person name="Fujibuchi W."/>
        </authorList>
    </citation>
    <scope>NUCLEOTIDE SEQUENCE [LARGE SCALE GENOMIC DNA]</scope>
    <source>
        <strain evidence="3 4">JPCC DA0580</strain>
    </source>
</reference>
<feature type="domain" description="CSC1/OSCA1-like 7TM region" evidence="2">
    <location>
        <begin position="505"/>
        <end position="676"/>
    </location>
</feature>
<organism evidence="3 4">
    <name type="scientific">Fistulifera solaris</name>
    <name type="common">Oleaginous diatom</name>
    <dbReference type="NCBI Taxonomy" id="1519565"/>
    <lineage>
        <taxon>Eukaryota</taxon>
        <taxon>Sar</taxon>
        <taxon>Stramenopiles</taxon>
        <taxon>Ochrophyta</taxon>
        <taxon>Bacillariophyta</taxon>
        <taxon>Bacillariophyceae</taxon>
        <taxon>Bacillariophycidae</taxon>
        <taxon>Naviculales</taxon>
        <taxon>Naviculaceae</taxon>
        <taxon>Fistulifera</taxon>
    </lineage>
</organism>
<feature type="transmembrane region" description="Helical" evidence="1">
    <location>
        <begin position="639"/>
        <end position="672"/>
    </location>
</feature>
<dbReference type="OrthoDB" id="197892at2759"/>
<dbReference type="GO" id="GO:0005227">
    <property type="term" value="F:calcium-activated cation channel activity"/>
    <property type="evidence" value="ECO:0007669"/>
    <property type="project" value="InterPro"/>
</dbReference>
<dbReference type="InParanoid" id="A0A1Z5JE68"/>
<evidence type="ECO:0000313" key="3">
    <source>
        <dbReference type="EMBL" id="GAX12172.1"/>
    </source>
</evidence>
<dbReference type="PANTHER" id="PTHR13018:SF5">
    <property type="entry name" value="RE44586P"/>
    <property type="match status" value="1"/>
</dbReference>
<feature type="transmembrane region" description="Helical" evidence="1">
    <location>
        <begin position="693"/>
        <end position="711"/>
    </location>
</feature>
<keyword evidence="1" id="KW-0472">Membrane</keyword>
<keyword evidence="1" id="KW-0812">Transmembrane</keyword>
<feature type="transmembrane region" description="Helical" evidence="1">
    <location>
        <begin position="232"/>
        <end position="252"/>
    </location>
</feature>
<gene>
    <name evidence="3" type="ORF">FisN_1Hh097</name>
</gene>
<dbReference type="EMBL" id="BDSP01000050">
    <property type="protein sequence ID" value="GAX12172.1"/>
    <property type="molecule type" value="Genomic_DNA"/>
</dbReference>
<dbReference type="Pfam" id="PF02714">
    <property type="entry name" value="RSN1_7TM"/>
    <property type="match status" value="1"/>
</dbReference>
<evidence type="ECO:0000256" key="1">
    <source>
        <dbReference type="SAM" id="Phobius"/>
    </source>
</evidence>
<accession>A0A1Z5JE68</accession>
<feature type="transmembrane region" description="Helical" evidence="1">
    <location>
        <begin position="476"/>
        <end position="498"/>
    </location>
</feature>
<dbReference type="Proteomes" id="UP000198406">
    <property type="component" value="Unassembled WGS sequence"/>
</dbReference>
<feature type="transmembrane region" description="Helical" evidence="1">
    <location>
        <begin position="794"/>
        <end position="815"/>
    </location>
</feature>
<protein>
    <recommendedName>
        <fullName evidence="2">CSC1/OSCA1-like 7TM region domain-containing protein</fullName>
    </recommendedName>
</protein>
<keyword evidence="4" id="KW-1185">Reference proteome</keyword>
<keyword evidence="1" id="KW-1133">Transmembrane helix</keyword>
<dbReference type="PANTHER" id="PTHR13018">
    <property type="entry name" value="PROBABLE MEMBRANE PROTEIN DUF221-RELATED"/>
    <property type="match status" value="1"/>
</dbReference>
<feature type="transmembrane region" description="Helical" evidence="1">
    <location>
        <begin position="140"/>
        <end position="160"/>
    </location>
</feature>
<dbReference type="GO" id="GO:0005886">
    <property type="term" value="C:plasma membrane"/>
    <property type="evidence" value="ECO:0007669"/>
    <property type="project" value="TreeGrafter"/>
</dbReference>
<comment type="caution">
    <text evidence="3">The sequence shown here is derived from an EMBL/GenBank/DDBJ whole genome shotgun (WGS) entry which is preliminary data.</text>
</comment>